<evidence type="ECO:0000313" key="3">
    <source>
        <dbReference type="EMBL" id="MBC3907866.1"/>
    </source>
</evidence>
<comment type="caution">
    <text evidence="3">The sequence shown here is derived from an EMBL/GenBank/DDBJ whole genome shotgun (WGS) entry which is preliminary data.</text>
</comment>
<dbReference type="Gene3D" id="3.40.50.1820">
    <property type="entry name" value="alpha/beta hydrolase"/>
    <property type="match status" value="1"/>
</dbReference>
<protein>
    <submittedName>
        <fullName evidence="3">Alpha/beta hydrolase</fullName>
    </submittedName>
</protein>
<proteinExistence type="predicted"/>
<reference evidence="3 4" key="1">
    <citation type="submission" date="2020-08" db="EMBL/GenBank/DDBJ databases">
        <title>Novel species isolated from subtropical streams in China.</title>
        <authorList>
            <person name="Lu H."/>
        </authorList>
    </citation>
    <scope>NUCLEOTIDE SEQUENCE [LARGE SCALE GENOMIC DNA]</scope>
    <source>
        <strain evidence="3 4">NL8W</strain>
    </source>
</reference>
<dbReference type="EMBL" id="JACOFX010000003">
    <property type="protein sequence ID" value="MBC3907866.1"/>
    <property type="molecule type" value="Genomic_DNA"/>
</dbReference>
<evidence type="ECO:0000256" key="1">
    <source>
        <dbReference type="ARBA" id="ARBA00022801"/>
    </source>
</evidence>
<dbReference type="PANTHER" id="PTHR48081:SF13">
    <property type="entry name" value="ALPHA_BETA HYDROLASE"/>
    <property type="match status" value="1"/>
</dbReference>
<evidence type="ECO:0000259" key="2">
    <source>
        <dbReference type="Pfam" id="PF20434"/>
    </source>
</evidence>
<dbReference type="GO" id="GO:0016787">
    <property type="term" value="F:hydrolase activity"/>
    <property type="evidence" value="ECO:0007669"/>
    <property type="project" value="UniProtKB-KW"/>
</dbReference>
<evidence type="ECO:0000313" key="4">
    <source>
        <dbReference type="Proteomes" id="UP000646911"/>
    </source>
</evidence>
<dbReference type="InterPro" id="IPR029058">
    <property type="entry name" value="AB_hydrolase_fold"/>
</dbReference>
<accession>A0ABR6Z7V9</accession>
<organism evidence="3 4">
    <name type="scientific">Undibacterium umbellatum</name>
    <dbReference type="NCBI Taxonomy" id="2762300"/>
    <lineage>
        <taxon>Bacteria</taxon>
        <taxon>Pseudomonadati</taxon>
        <taxon>Pseudomonadota</taxon>
        <taxon>Betaproteobacteria</taxon>
        <taxon>Burkholderiales</taxon>
        <taxon>Oxalobacteraceae</taxon>
        <taxon>Undibacterium</taxon>
    </lineage>
</organism>
<dbReference type="InterPro" id="IPR049492">
    <property type="entry name" value="BD-FAE-like_dom"/>
</dbReference>
<dbReference type="InterPro" id="IPR050300">
    <property type="entry name" value="GDXG_lipolytic_enzyme"/>
</dbReference>
<dbReference type="Proteomes" id="UP000646911">
    <property type="component" value="Unassembled WGS sequence"/>
</dbReference>
<dbReference type="Pfam" id="PF20434">
    <property type="entry name" value="BD-FAE"/>
    <property type="match status" value="1"/>
</dbReference>
<dbReference type="PANTHER" id="PTHR48081">
    <property type="entry name" value="AB HYDROLASE SUPERFAMILY PROTEIN C4A8.06C"/>
    <property type="match status" value="1"/>
</dbReference>
<name>A0ABR6Z7V9_9BURK</name>
<dbReference type="SUPFAM" id="SSF53474">
    <property type="entry name" value="alpha/beta-Hydrolases"/>
    <property type="match status" value="1"/>
</dbReference>
<gene>
    <name evidence="3" type="ORF">H8L47_09835</name>
</gene>
<keyword evidence="4" id="KW-1185">Reference proteome</keyword>
<keyword evidence="1 3" id="KW-0378">Hydrolase</keyword>
<sequence length="340" mass="36534">MTCIVAAIMLSACAVRTKAVPAETAYTAESTYQKLRASYPFIRIASQTLPASVKLLPDLPYVRHGDKDLQLDLYLPVQAKGAGFSVNPANPVRPAIVLVHGGGWRSGSRDNLGAMAIRLAERGYVCAAISYRLSTEARYPAAIHDVKAAVRWMRSHASLYHVNPHQIAVAGGSAGGQIAALVGVTNDMANFDIKAGGSIASSAVSNTVSSTVQAVINIDGLSDFTSEEARRYEDDPSKKTTAAGAWLGGGYAEKTAVWKEASPLSHVSKDTPPFLFISSAQKRFSLGREEMMAKMKALGIATKHVQLPDTPHSFWLFDPWLEPTVDAVSAFLEEIFAVKR</sequence>
<feature type="domain" description="BD-FAE-like" evidence="2">
    <location>
        <begin position="93"/>
        <end position="278"/>
    </location>
</feature>